<evidence type="ECO:0000313" key="2">
    <source>
        <dbReference type="Proteomes" id="UP001419268"/>
    </source>
</evidence>
<evidence type="ECO:0000313" key="1">
    <source>
        <dbReference type="EMBL" id="KAK9165649.1"/>
    </source>
</evidence>
<reference evidence="1 2" key="1">
    <citation type="submission" date="2024-01" db="EMBL/GenBank/DDBJ databases">
        <title>Genome assemblies of Stephania.</title>
        <authorList>
            <person name="Yang L."/>
        </authorList>
    </citation>
    <scope>NUCLEOTIDE SEQUENCE [LARGE SCALE GENOMIC DNA]</scope>
    <source>
        <strain evidence="1">JXDWG</strain>
        <tissue evidence="1">Leaf</tissue>
    </source>
</reference>
<organism evidence="1 2">
    <name type="scientific">Stephania cephalantha</name>
    <dbReference type="NCBI Taxonomy" id="152367"/>
    <lineage>
        <taxon>Eukaryota</taxon>
        <taxon>Viridiplantae</taxon>
        <taxon>Streptophyta</taxon>
        <taxon>Embryophyta</taxon>
        <taxon>Tracheophyta</taxon>
        <taxon>Spermatophyta</taxon>
        <taxon>Magnoliopsida</taxon>
        <taxon>Ranunculales</taxon>
        <taxon>Menispermaceae</taxon>
        <taxon>Menispermoideae</taxon>
        <taxon>Cissampelideae</taxon>
        <taxon>Stephania</taxon>
    </lineage>
</organism>
<dbReference type="AlphaFoldDB" id="A0AAP0LAM0"/>
<keyword evidence="2" id="KW-1185">Reference proteome</keyword>
<accession>A0AAP0LAM0</accession>
<sequence length="86" mass="9343">MAEVWMAEVAKRVSWVRENVQLPKPNWPHHQVVAVEEQVAGSLLMNSPTSGSVGVGSATTNKHAHEATSTLSDATLCMLIDRFTPC</sequence>
<protein>
    <submittedName>
        <fullName evidence="1">Uncharacterized protein</fullName>
    </submittedName>
</protein>
<name>A0AAP0LAM0_9MAGN</name>
<dbReference type="Proteomes" id="UP001419268">
    <property type="component" value="Unassembled WGS sequence"/>
</dbReference>
<gene>
    <name evidence="1" type="ORF">Scep_000840</name>
</gene>
<comment type="caution">
    <text evidence="1">The sequence shown here is derived from an EMBL/GenBank/DDBJ whole genome shotgun (WGS) entry which is preliminary data.</text>
</comment>
<proteinExistence type="predicted"/>
<dbReference type="EMBL" id="JBBNAG010000001">
    <property type="protein sequence ID" value="KAK9165649.1"/>
    <property type="molecule type" value="Genomic_DNA"/>
</dbReference>